<comment type="caution">
    <text evidence="1">The sequence shown here is derived from an EMBL/GenBank/DDBJ whole genome shotgun (WGS) entry which is preliminary data.</text>
</comment>
<keyword evidence="2" id="KW-1185">Reference proteome</keyword>
<proteinExistence type="predicted"/>
<gene>
    <name evidence="1" type="ORF">H0193_01185</name>
</gene>
<dbReference type="RefSeq" id="WP_181888196.1">
    <property type="nucleotide sequence ID" value="NZ_JACDTZ010000001.1"/>
</dbReference>
<organism evidence="1 2">
    <name type="scientific">Corynebacterium haemomassiliense</name>
    <dbReference type="NCBI Taxonomy" id="2754726"/>
    <lineage>
        <taxon>Bacteria</taxon>
        <taxon>Bacillati</taxon>
        <taxon>Actinomycetota</taxon>
        <taxon>Actinomycetes</taxon>
        <taxon>Mycobacteriales</taxon>
        <taxon>Corynebacteriaceae</taxon>
        <taxon>Corynebacterium</taxon>
    </lineage>
</organism>
<dbReference type="Proteomes" id="UP000523682">
    <property type="component" value="Unassembled WGS sequence"/>
</dbReference>
<sequence>MNPASNLYEIFLQWRTHYETLSYPNQEVADSRRLQTFSEGNRSAWALQRQAVRCLDGIEAIINRMDEEGDDVSSEKAYFVEWCDAVFAFPDGWKTKGHGVSEQALVSLGMFRNSAKRFVPDAGPDFLEELRALLEDEPSLTPPADRPYPAELYDYFTRVKFHLKDCIDNYEVTNSFDLYRAAENYRAAVFMMANGNFVTNPADWGRFAAKTYAFGFARRFGNKFFDEATNQLSRETVRALGGWGRKMIEAPPIS</sequence>
<dbReference type="EMBL" id="JACDTZ010000001">
    <property type="protein sequence ID" value="MBA5243445.1"/>
    <property type="molecule type" value="Genomic_DNA"/>
</dbReference>
<evidence type="ECO:0000313" key="2">
    <source>
        <dbReference type="Proteomes" id="UP000523682"/>
    </source>
</evidence>
<protein>
    <submittedName>
        <fullName evidence="1">Uncharacterized protein</fullName>
    </submittedName>
</protein>
<name>A0A7W2E9G3_9CORY</name>
<evidence type="ECO:0000313" key="1">
    <source>
        <dbReference type="EMBL" id="MBA5243445.1"/>
    </source>
</evidence>
<accession>A0A7W2E9G3</accession>
<reference evidence="1 2" key="1">
    <citation type="submission" date="2020-07" db="EMBL/GenBank/DDBJ databases">
        <title>Draft genome and description of Corynebacterium haemomassiliense strain Marseile-Q3615 sp. nov.</title>
        <authorList>
            <person name="Boxberger M."/>
            <person name="La Scola B."/>
        </authorList>
    </citation>
    <scope>NUCLEOTIDE SEQUENCE [LARGE SCALE GENOMIC DNA]</scope>
    <source>
        <strain evidence="1 2">Marseille-Q3615</strain>
    </source>
</reference>
<dbReference type="AlphaFoldDB" id="A0A7W2E9G3"/>